<feature type="compositionally biased region" description="Low complexity" evidence="7">
    <location>
        <begin position="56"/>
        <end position="70"/>
    </location>
</feature>
<dbReference type="eggNOG" id="KOG1721">
    <property type="taxonomic scope" value="Eukaryota"/>
</dbReference>
<protein>
    <recommendedName>
        <fullName evidence="8">Xylanolytic transcriptional activator regulatory domain-containing protein</fullName>
    </recommendedName>
</protein>
<evidence type="ECO:0000256" key="4">
    <source>
        <dbReference type="ARBA" id="ARBA00022771"/>
    </source>
</evidence>
<dbReference type="GO" id="GO:0000981">
    <property type="term" value="F:DNA-binding transcription factor activity, RNA polymerase II-specific"/>
    <property type="evidence" value="ECO:0007669"/>
    <property type="project" value="InterPro"/>
</dbReference>
<sequence>MDSRKRLWRDSEGNIVSKRPTSLTHQNVLSSKEDDIRSGPDLSNQVLSNTNTGGFQPQQQLSPPRSLTSSEPGELSHQQNHMPNGEEAGNGIASSMSNHDTLDFLANSTWYSQPFDYSMAPQIDAPDDDMFNPDTASSFNMPFTTMNNYNWLFDRDQPFIIPAEAGQQHYGHNPSELPHSHNRISTPKFYAASGSTSLDNSQFRQSMASEMWPQPSDSQPIQGYHRPAGGRSTASASSVPPDDESPSLPSITGLPSTAISQTSLSDHSSTYQGEGRPRRSKTPVLTLHPQNFRPTSSARKLPVLDEYSRNRILQQLARFGPGTPLASLSPSESPLLSLQAMQRYSDLFFTRFNTCYPLIHQATFDPNGVDPLFLLSVLLLGATYAEKDAHGLAVCIHEAMRPQIFQHPDFTPQPELWILQTILLVECFGKSRAGQRQHNMAHLFHGLLVNLIRRSGCQTVREPDIGDDADDLQCRWRKAMDIEQRKRLAFLCFLWDTQHAVLFSQSLCISAFELRTFLPCSPQSWEADTAENWFGHAVKETRIPFLSVLKTYMNPNANPAPPQLNALSRLLVLHGLMSIQWDLKRRDQTSLGIAIPMVNESQSWQMLLAQAYDSWKADFDTYCMNMTLSLMDQAQLKNEFIRFSTATNAIYHAAHIILHVEILDLQIYAGAQHIIGRPVTPADYARSRRVVKQWAKPGIAMPATKAAWHAAQLLRAGIMNLDNWDVDNAFHYPWCLYLATLTCWAFHFAGTDEQPEPPQLLTPGSNRVAQHSTGPLDAGAIHMHGHGPDIFCDEKADMTAMVSGMTNISSEDLWRVAGKYSTSGLTAVMARHLGNIRWAVVHEGMKVLKGITERSK</sequence>
<dbReference type="PANTHER" id="PTHR40626:SF18">
    <property type="entry name" value="NICOTINATE CATABOLISM CLUSTER-SPECIFIC TRANSCRIPTION FACTOR"/>
    <property type="match status" value="1"/>
</dbReference>
<dbReference type="Proteomes" id="UP000019478">
    <property type="component" value="Unassembled WGS sequence"/>
</dbReference>
<dbReference type="InterPro" id="IPR051059">
    <property type="entry name" value="VerF-like"/>
</dbReference>
<comment type="subcellular location">
    <subcellularLocation>
        <location evidence="1">Nucleus</location>
    </subcellularLocation>
</comment>
<dbReference type="AlphaFoldDB" id="W9XFD0"/>
<dbReference type="GO" id="GO:0005634">
    <property type="term" value="C:nucleus"/>
    <property type="evidence" value="ECO:0007669"/>
    <property type="project" value="UniProtKB-SubCell"/>
</dbReference>
<feature type="region of interest" description="Disordered" evidence="7">
    <location>
        <begin position="1"/>
        <end position="96"/>
    </location>
</feature>
<evidence type="ECO:0000313" key="9">
    <source>
        <dbReference type="EMBL" id="EXJ78903.1"/>
    </source>
</evidence>
<feature type="region of interest" description="Disordered" evidence="7">
    <location>
        <begin position="168"/>
        <end position="300"/>
    </location>
</feature>
<feature type="compositionally biased region" description="Polar residues" evidence="7">
    <location>
        <begin position="247"/>
        <end position="272"/>
    </location>
</feature>
<name>W9XFD0_9EURO</name>
<reference evidence="9 10" key="1">
    <citation type="submission" date="2013-03" db="EMBL/GenBank/DDBJ databases">
        <title>The Genome Sequence of Capronia epimyces CBS 606.96.</title>
        <authorList>
            <consortium name="The Broad Institute Genomics Platform"/>
            <person name="Cuomo C."/>
            <person name="de Hoog S."/>
            <person name="Gorbushina A."/>
            <person name="Walker B."/>
            <person name="Young S.K."/>
            <person name="Zeng Q."/>
            <person name="Gargeya S."/>
            <person name="Fitzgerald M."/>
            <person name="Haas B."/>
            <person name="Abouelleil A."/>
            <person name="Allen A.W."/>
            <person name="Alvarado L."/>
            <person name="Arachchi H.M."/>
            <person name="Berlin A.M."/>
            <person name="Chapman S.B."/>
            <person name="Gainer-Dewar J."/>
            <person name="Goldberg J."/>
            <person name="Griggs A."/>
            <person name="Gujja S."/>
            <person name="Hansen M."/>
            <person name="Howarth C."/>
            <person name="Imamovic A."/>
            <person name="Ireland A."/>
            <person name="Larimer J."/>
            <person name="McCowan C."/>
            <person name="Murphy C."/>
            <person name="Pearson M."/>
            <person name="Poon T.W."/>
            <person name="Priest M."/>
            <person name="Roberts A."/>
            <person name="Saif S."/>
            <person name="Shea T."/>
            <person name="Sisk P."/>
            <person name="Sykes S."/>
            <person name="Wortman J."/>
            <person name="Nusbaum C."/>
            <person name="Birren B."/>
        </authorList>
    </citation>
    <scope>NUCLEOTIDE SEQUENCE [LARGE SCALE GENOMIC DNA]</scope>
    <source>
        <strain evidence="9 10">CBS 606.96</strain>
    </source>
</reference>
<evidence type="ECO:0000256" key="6">
    <source>
        <dbReference type="ARBA" id="ARBA00023242"/>
    </source>
</evidence>
<proteinExistence type="predicted"/>
<dbReference type="GeneID" id="19172491"/>
<dbReference type="GO" id="GO:0000785">
    <property type="term" value="C:chromatin"/>
    <property type="evidence" value="ECO:0007669"/>
    <property type="project" value="TreeGrafter"/>
</dbReference>
<feature type="compositionally biased region" description="Polar residues" evidence="7">
    <location>
        <begin position="288"/>
        <end position="298"/>
    </location>
</feature>
<keyword evidence="2" id="KW-0479">Metal-binding</keyword>
<keyword evidence="5" id="KW-0862">Zinc</keyword>
<feature type="compositionally biased region" description="Polar residues" evidence="7">
    <location>
        <begin position="193"/>
        <end position="208"/>
    </location>
</feature>
<evidence type="ECO:0000256" key="5">
    <source>
        <dbReference type="ARBA" id="ARBA00022833"/>
    </source>
</evidence>
<accession>W9XFD0</accession>
<comment type="caution">
    <text evidence="9">The sequence shown here is derived from an EMBL/GenBank/DDBJ whole genome shotgun (WGS) entry which is preliminary data.</text>
</comment>
<dbReference type="OrthoDB" id="1405595at2759"/>
<dbReference type="GO" id="GO:0008270">
    <property type="term" value="F:zinc ion binding"/>
    <property type="evidence" value="ECO:0007669"/>
    <property type="project" value="UniProtKB-KW"/>
</dbReference>
<keyword evidence="4" id="KW-0863">Zinc-finger</keyword>
<organism evidence="9 10">
    <name type="scientific">Capronia epimyces CBS 606.96</name>
    <dbReference type="NCBI Taxonomy" id="1182542"/>
    <lineage>
        <taxon>Eukaryota</taxon>
        <taxon>Fungi</taxon>
        <taxon>Dikarya</taxon>
        <taxon>Ascomycota</taxon>
        <taxon>Pezizomycotina</taxon>
        <taxon>Eurotiomycetes</taxon>
        <taxon>Chaetothyriomycetidae</taxon>
        <taxon>Chaetothyriales</taxon>
        <taxon>Herpotrichiellaceae</taxon>
        <taxon>Capronia</taxon>
    </lineage>
</organism>
<feature type="compositionally biased region" description="Polar residues" evidence="7">
    <location>
        <begin position="762"/>
        <end position="773"/>
    </location>
</feature>
<dbReference type="EMBL" id="AMGY01000008">
    <property type="protein sequence ID" value="EXJ78903.1"/>
    <property type="molecule type" value="Genomic_DNA"/>
</dbReference>
<keyword evidence="6" id="KW-0539">Nucleus</keyword>
<evidence type="ECO:0000256" key="1">
    <source>
        <dbReference type="ARBA" id="ARBA00004123"/>
    </source>
</evidence>
<keyword evidence="3" id="KW-0677">Repeat</keyword>
<dbReference type="HOGENOM" id="CLU_005733_1_0_1"/>
<feature type="compositionally biased region" description="Polar residues" evidence="7">
    <location>
        <begin position="19"/>
        <end position="30"/>
    </location>
</feature>
<evidence type="ECO:0000256" key="3">
    <source>
        <dbReference type="ARBA" id="ARBA00022737"/>
    </source>
</evidence>
<feature type="domain" description="Xylanolytic transcriptional activator regulatory" evidence="8">
    <location>
        <begin position="346"/>
        <end position="616"/>
    </location>
</feature>
<dbReference type="Pfam" id="PF04082">
    <property type="entry name" value="Fungal_trans"/>
    <property type="match status" value="1"/>
</dbReference>
<dbReference type="CDD" id="cd12148">
    <property type="entry name" value="fungal_TF_MHR"/>
    <property type="match status" value="1"/>
</dbReference>
<evidence type="ECO:0000313" key="10">
    <source>
        <dbReference type="Proteomes" id="UP000019478"/>
    </source>
</evidence>
<dbReference type="PANTHER" id="PTHR40626">
    <property type="entry name" value="MIP31509P"/>
    <property type="match status" value="1"/>
</dbReference>
<feature type="region of interest" description="Disordered" evidence="7">
    <location>
        <begin position="755"/>
        <end position="776"/>
    </location>
</feature>
<evidence type="ECO:0000256" key="2">
    <source>
        <dbReference type="ARBA" id="ARBA00022723"/>
    </source>
</evidence>
<feature type="compositionally biased region" description="Polar residues" evidence="7">
    <location>
        <begin position="41"/>
        <end position="55"/>
    </location>
</feature>
<dbReference type="InterPro" id="IPR007219">
    <property type="entry name" value="XnlR_reg_dom"/>
</dbReference>
<dbReference type="GO" id="GO:0006351">
    <property type="term" value="P:DNA-templated transcription"/>
    <property type="evidence" value="ECO:0007669"/>
    <property type="project" value="InterPro"/>
</dbReference>
<keyword evidence="10" id="KW-1185">Reference proteome</keyword>
<evidence type="ECO:0000256" key="7">
    <source>
        <dbReference type="SAM" id="MobiDB-lite"/>
    </source>
</evidence>
<gene>
    <name evidence="9" type="ORF">A1O3_08403</name>
</gene>
<feature type="compositionally biased region" description="Basic and acidic residues" evidence="7">
    <location>
        <begin position="1"/>
        <end position="12"/>
    </location>
</feature>
<dbReference type="GO" id="GO:0000978">
    <property type="term" value="F:RNA polymerase II cis-regulatory region sequence-specific DNA binding"/>
    <property type="evidence" value="ECO:0007669"/>
    <property type="project" value="InterPro"/>
</dbReference>
<dbReference type="STRING" id="1182542.W9XFD0"/>
<dbReference type="RefSeq" id="XP_007736691.1">
    <property type="nucleotide sequence ID" value="XM_007738501.1"/>
</dbReference>
<evidence type="ECO:0000259" key="8">
    <source>
        <dbReference type="Pfam" id="PF04082"/>
    </source>
</evidence>